<dbReference type="Proteomes" id="UP000789704">
    <property type="component" value="Unassembled WGS sequence"/>
</dbReference>
<name>A0A9N8RUF7_9BURK</name>
<feature type="transmembrane region" description="Helical" evidence="1">
    <location>
        <begin position="25"/>
        <end position="46"/>
    </location>
</feature>
<dbReference type="RefSeq" id="WP_228875909.1">
    <property type="nucleotide sequence ID" value="NZ_CAJQZC010000003.1"/>
</dbReference>
<dbReference type="EMBL" id="CAJQZC010000003">
    <property type="protein sequence ID" value="CAG4894407.1"/>
    <property type="molecule type" value="Genomic_DNA"/>
</dbReference>
<accession>A0A9N8RUF7</accession>
<proteinExistence type="predicted"/>
<evidence type="ECO:0000313" key="3">
    <source>
        <dbReference type="Proteomes" id="UP000789704"/>
    </source>
</evidence>
<dbReference type="PANTHER" id="PTHR42941">
    <property type="entry name" value="SLL1037 PROTEIN"/>
    <property type="match status" value="1"/>
</dbReference>
<dbReference type="InterPro" id="IPR011852">
    <property type="entry name" value="TRAP_TAXI"/>
</dbReference>
<evidence type="ECO:0000313" key="2">
    <source>
        <dbReference type="EMBL" id="CAG4894407.1"/>
    </source>
</evidence>
<comment type="caution">
    <text evidence="2">The sequence shown here is derived from an EMBL/GenBank/DDBJ whole genome shotgun (WGS) entry which is preliminary data.</text>
</comment>
<protein>
    <recommendedName>
        <fullName evidence="4">C4-dicarboxylate ABC transporter substrate-binding protein</fullName>
    </recommendedName>
</protein>
<keyword evidence="1" id="KW-1133">Transmembrane helix</keyword>
<keyword evidence="1" id="KW-0472">Membrane</keyword>
<evidence type="ECO:0000256" key="1">
    <source>
        <dbReference type="SAM" id="Phobius"/>
    </source>
</evidence>
<dbReference type="SUPFAM" id="SSF53850">
    <property type="entry name" value="Periplasmic binding protein-like II"/>
    <property type="match status" value="1"/>
</dbReference>
<sequence>MSERHEQDPPHRRYRHGTTGWHDHLLVWGPVTLFCALALGLFIWVVDPAPPKVIVMSAGPKDSTLLPAAEAYREILARNGVTLKVLTSDGSVQNLERLLDPKQHVDVALVQGGIAQGVDTSSLMSLGSVFYAPVVVFYRGKGLDRLSQLTGKRIAIGREGSGTRRLSLALLRANGIEPGSTTTLLSTDGVDAARQVIADQADAAIFNGDSATRAMMLRLMQVPGVSVMNFSEAAAYTRLFPYLNEIDLPTGLLDLGHKIPPDTIHLISPTVEIVARSSLHPAVSDLIIEAAQQVHGTAGLLQRAGEFPSPIAHEYRISEDAVRYYRSGKSFFYRTLPFWLASLADRLLVVLLPALVLLFPALRTIPALYRWRVRSRIYRWYGSLIAIERGALAKASGEERAALLKELDHIEESINRMRMPLAHADAFYVLREHVGFVRYRLTGERRPGYDFGEH</sequence>
<reference evidence="2" key="1">
    <citation type="submission" date="2021-04" db="EMBL/GenBank/DDBJ databases">
        <authorList>
            <person name="Vanwijnsberghe S."/>
        </authorList>
    </citation>
    <scope>NUCLEOTIDE SEQUENCE</scope>
    <source>
        <strain evidence="2">LMG 31841</strain>
    </source>
</reference>
<feature type="transmembrane region" description="Helical" evidence="1">
    <location>
        <begin position="347"/>
        <end position="369"/>
    </location>
</feature>
<gene>
    <name evidence="2" type="ORF">LMG31841_01908</name>
</gene>
<keyword evidence="1" id="KW-0812">Transmembrane</keyword>
<dbReference type="PANTHER" id="PTHR42941:SF1">
    <property type="entry name" value="SLL1037 PROTEIN"/>
    <property type="match status" value="1"/>
</dbReference>
<dbReference type="AlphaFoldDB" id="A0A9N8RUF7"/>
<dbReference type="Gene3D" id="3.40.190.10">
    <property type="entry name" value="Periplasmic binding protein-like II"/>
    <property type="match status" value="2"/>
</dbReference>
<evidence type="ECO:0008006" key="4">
    <source>
        <dbReference type="Google" id="ProtNLM"/>
    </source>
</evidence>
<keyword evidence="3" id="KW-1185">Reference proteome</keyword>
<dbReference type="Pfam" id="PF16868">
    <property type="entry name" value="NMT1_3"/>
    <property type="match status" value="1"/>
</dbReference>
<organism evidence="2 3">
    <name type="scientific">Paraburkholderia saeva</name>
    <dbReference type="NCBI Taxonomy" id="2777537"/>
    <lineage>
        <taxon>Bacteria</taxon>
        <taxon>Pseudomonadati</taxon>
        <taxon>Pseudomonadota</taxon>
        <taxon>Betaproteobacteria</taxon>
        <taxon>Burkholderiales</taxon>
        <taxon>Burkholderiaceae</taxon>
        <taxon>Paraburkholderia</taxon>
    </lineage>
</organism>